<organism evidence="2 3">
    <name type="scientific">Nyssa sinensis</name>
    <dbReference type="NCBI Taxonomy" id="561372"/>
    <lineage>
        <taxon>Eukaryota</taxon>
        <taxon>Viridiplantae</taxon>
        <taxon>Streptophyta</taxon>
        <taxon>Embryophyta</taxon>
        <taxon>Tracheophyta</taxon>
        <taxon>Spermatophyta</taxon>
        <taxon>Magnoliopsida</taxon>
        <taxon>eudicotyledons</taxon>
        <taxon>Gunneridae</taxon>
        <taxon>Pentapetalae</taxon>
        <taxon>asterids</taxon>
        <taxon>Cornales</taxon>
        <taxon>Nyssaceae</taxon>
        <taxon>Nyssa</taxon>
    </lineage>
</organism>
<dbReference type="AlphaFoldDB" id="A0A5J5BZQ4"/>
<evidence type="ECO:0000313" key="3">
    <source>
        <dbReference type="Proteomes" id="UP000325577"/>
    </source>
</evidence>
<dbReference type="InterPro" id="IPR037495">
    <property type="entry name" value="CLE41/42/44"/>
</dbReference>
<feature type="region of interest" description="Disordered" evidence="1">
    <location>
        <begin position="61"/>
        <end position="121"/>
    </location>
</feature>
<dbReference type="GO" id="GO:0033612">
    <property type="term" value="F:receptor serine/threonine kinase binding"/>
    <property type="evidence" value="ECO:0007669"/>
    <property type="project" value="InterPro"/>
</dbReference>
<dbReference type="Proteomes" id="UP000325577">
    <property type="component" value="Linkage Group LG0"/>
</dbReference>
<feature type="compositionally biased region" description="Low complexity" evidence="1">
    <location>
        <begin position="61"/>
        <end position="74"/>
    </location>
</feature>
<protein>
    <submittedName>
        <fullName evidence="2">Uncharacterized protein</fullName>
    </submittedName>
</protein>
<sequence>MATTCKSICESSVKSQSLLLFLGLLLIVPLFARPLDFSGISMASTTTTKLHGRQILSSAAASTTTTTTIPSTTTTDRKFKAAAHEVPSGPNPESNRAEEKPPLKAGGGCVVWKTEGKRREP</sequence>
<proteinExistence type="predicted"/>
<reference evidence="2 3" key="1">
    <citation type="submission" date="2019-09" db="EMBL/GenBank/DDBJ databases">
        <title>A chromosome-level genome assembly of the Chinese tupelo Nyssa sinensis.</title>
        <authorList>
            <person name="Yang X."/>
            <person name="Kang M."/>
            <person name="Yang Y."/>
            <person name="Xiong H."/>
            <person name="Wang M."/>
            <person name="Zhang Z."/>
            <person name="Wang Z."/>
            <person name="Wu H."/>
            <person name="Ma T."/>
            <person name="Liu J."/>
            <person name="Xi Z."/>
        </authorList>
    </citation>
    <scope>NUCLEOTIDE SEQUENCE [LARGE SCALE GENOMIC DNA]</scope>
    <source>
        <strain evidence="2">J267</strain>
        <tissue evidence="2">Leaf</tissue>
    </source>
</reference>
<evidence type="ECO:0000256" key="1">
    <source>
        <dbReference type="SAM" id="MobiDB-lite"/>
    </source>
</evidence>
<gene>
    <name evidence="2" type="ORF">F0562_000113</name>
</gene>
<dbReference type="OrthoDB" id="1751098at2759"/>
<name>A0A5J5BZQ4_9ASTE</name>
<dbReference type="PANTHER" id="PTHR35301:SF2">
    <property type="match status" value="1"/>
</dbReference>
<dbReference type="GO" id="GO:0048046">
    <property type="term" value="C:apoplast"/>
    <property type="evidence" value="ECO:0007669"/>
    <property type="project" value="TreeGrafter"/>
</dbReference>
<accession>A0A5J5BZQ4</accession>
<evidence type="ECO:0000313" key="2">
    <source>
        <dbReference type="EMBL" id="KAA8548429.1"/>
    </source>
</evidence>
<dbReference type="GO" id="GO:0010089">
    <property type="term" value="P:xylem development"/>
    <property type="evidence" value="ECO:0007669"/>
    <property type="project" value="InterPro"/>
</dbReference>
<dbReference type="EMBL" id="CM018031">
    <property type="protein sequence ID" value="KAA8548429.1"/>
    <property type="molecule type" value="Genomic_DNA"/>
</dbReference>
<keyword evidence="3" id="KW-1185">Reference proteome</keyword>
<dbReference type="PANTHER" id="PTHR35301">
    <property type="entry name" value="CLAVATA3/ESR (CLE)-RELATED PROTEIN 41-RELATED"/>
    <property type="match status" value="1"/>
</dbReference>